<dbReference type="InterPro" id="IPR022617">
    <property type="entry name" value="Rad60/SUMO-like_dom"/>
</dbReference>
<proteinExistence type="predicted"/>
<evidence type="ECO:0000313" key="3">
    <source>
        <dbReference type="EMBL" id="KAF1942700.1"/>
    </source>
</evidence>
<feature type="compositionally biased region" description="Pro residues" evidence="1">
    <location>
        <begin position="109"/>
        <end position="118"/>
    </location>
</feature>
<dbReference type="Gene3D" id="3.10.20.90">
    <property type="entry name" value="Phosphatidylinositol 3-kinase Catalytic Subunit, Chain A, domain 1"/>
    <property type="match status" value="1"/>
</dbReference>
<gene>
    <name evidence="3" type="ORF">EJ02DRAFT_421887</name>
</gene>
<dbReference type="OrthoDB" id="3365399at2759"/>
<reference evidence="3" key="1">
    <citation type="journal article" date="2020" name="Stud. Mycol.">
        <title>101 Dothideomycetes genomes: a test case for predicting lifestyles and emergence of pathogens.</title>
        <authorList>
            <person name="Haridas S."/>
            <person name="Albert R."/>
            <person name="Binder M."/>
            <person name="Bloem J."/>
            <person name="Labutti K."/>
            <person name="Salamov A."/>
            <person name="Andreopoulos B."/>
            <person name="Baker S."/>
            <person name="Barry K."/>
            <person name="Bills G."/>
            <person name="Bluhm B."/>
            <person name="Cannon C."/>
            <person name="Castanera R."/>
            <person name="Culley D."/>
            <person name="Daum C."/>
            <person name="Ezra D."/>
            <person name="Gonzalez J."/>
            <person name="Henrissat B."/>
            <person name="Kuo A."/>
            <person name="Liang C."/>
            <person name="Lipzen A."/>
            <person name="Lutzoni F."/>
            <person name="Magnuson J."/>
            <person name="Mondo S."/>
            <person name="Nolan M."/>
            <person name="Ohm R."/>
            <person name="Pangilinan J."/>
            <person name="Park H.-J."/>
            <person name="Ramirez L."/>
            <person name="Alfaro M."/>
            <person name="Sun H."/>
            <person name="Tritt A."/>
            <person name="Yoshinaga Y."/>
            <person name="Zwiers L.-H."/>
            <person name="Turgeon B."/>
            <person name="Goodwin S."/>
            <person name="Spatafora J."/>
            <person name="Crous P."/>
            <person name="Grigoriev I."/>
        </authorList>
    </citation>
    <scope>NUCLEOTIDE SEQUENCE</scope>
    <source>
        <strain evidence="3">CBS 161.51</strain>
    </source>
</reference>
<sequence>MTDTNASAPAPKRRIFKRAQWQDAPKQEGHDMFSHSNEFKDVVAEENRRRDEDRRKEEAARQRKQSEPRERKRRRVSNDDEAKPAKCGSSSKARTSSTSSKARSKTPLSPAPAHPPPDSLTARYDTLAKAALLPRNERITITLDDEDDDGDEEDSGYISRSLNANSDRGDKPWKADGRQAQNLVVRSARHSPVDDDDEIEEVLDPMLVALREKVREKVRAQAAERAQAAVASTPDDEPVKAPVAQLYIDSEIPDANPLLVKVRIDSTIEKPRQAWCGRQGYSSEMTRNLFFTWRGKRIYDSTTIKRLGIQVDKHGNVSVEGDSNIYDDENIPKIHVQAWTDELYDQHLKEEAAIAAAKKLAAEAPSEVEERTPTPEPVPVVAKVRLVLKAKGKQEVRLMVNPHSTFGHIAHAYKLKAKVDKSQPITLMFDGERLLPMDEVSSQDFEDMDVIEVLFK</sequence>
<dbReference type="Pfam" id="PF11976">
    <property type="entry name" value="Rad60-SLD"/>
    <property type="match status" value="1"/>
</dbReference>
<dbReference type="SUPFAM" id="SSF54236">
    <property type="entry name" value="Ubiquitin-like"/>
    <property type="match status" value="1"/>
</dbReference>
<feature type="domain" description="Rad60/SUMO-like" evidence="2">
    <location>
        <begin position="385"/>
        <end position="454"/>
    </location>
</feature>
<dbReference type="EMBL" id="ML976032">
    <property type="protein sequence ID" value="KAF1942700.1"/>
    <property type="molecule type" value="Genomic_DNA"/>
</dbReference>
<keyword evidence="4" id="KW-1185">Reference proteome</keyword>
<organism evidence="3 4">
    <name type="scientific">Clathrospora elynae</name>
    <dbReference type="NCBI Taxonomy" id="706981"/>
    <lineage>
        <taxon>Eukaryota</taxon>
        <taxon>Fungi</taxon>
        <taxon>Dikarya</taxon>
        <taxon>Ascomycota</taxon>
        <taxon>Pezizomycotina</taxon>
        <taxon>Dothideomycetes</taxon>
        <taxon>Pleosporomycetidae</taxon>
        <taxon>Pleosporales</taxon>
        <taxon>Diademaceae</taxon>
        <taxon>Clathrospora</taxon>
    </lineage>
</organism>
<protein>
    <recommendedName>
        <fullName evidence="2">Rad60/SUMO-like domain-containing protein</fullName>
    </recommendedName>
</protein>
<feature type="compositionally biased region" description="Acidic residues" evidence="1">
    <location>
        <begin position="143"/>
        <end position="155"/>
    </location>
</feature>
<feature type="region of interest" description="Disordered" evidence="1">
    <location>
        <begin position="1"/>
        <end position="175"/>
    </location>
</feature>
<feature type="compositionally biased region" description="Basic and acidic residues" evidence="1">
    <location>
        <begin position="25"/>
        <end position="84"/>
    </location>
</feature>
<dbReference type="InterPro" id="IPR029071">
    <property type="entry name" value="Ubiquitin-like_domsf"/>
</dbReference>
<dbReference type="AlphaFoldDB" id="A0A6A5SSB7"/>
<dbReference type="Proteomes" id="UP000800038">
    <property type="component" value="Unassembled WGS sequence"/>
</dbReference>
<dbReference type="CDD" id="cd17080">
    <property type="entry name" value="Ubl_SLD2_Esc2_like"/>
    <property type="match status" value="1"/>
</dbReference>
<evidence type="ECO:0000256" key="1">
    <source>
        <dbReference type="SAM" id="MobiDB-lite"/>
    </source>
</evidence>
<name>A0A6A5SSB7_9PLEO</name>
<accession>A0A6A5SSB7</accession>
<evidence type="ECO:0000313" key="4">
    <source>
        <dbReference type="Proteomes" id="UP000800038"/>
    </source>
</evidence>
<feature type="compositionally biased region" description="Low complexity" evidence="1">
    <location>
        <begin position="89"/>
        <end position="108"/>
    </location>
</feature>
<evidence type="ECO:0000259" key="2">
    <source>
        <dbReference type="Pfam" id="PF11976"/>
    </source>
</evidence>